<dbReference type="InterPro" id="IPR025282">
    <property type="entry name" value="DUF4214"/>
</dbReference>
<dbReference type="Proteomes" id="UP000654604">
    <property type="component" value="Unassembled WGS sequence"/>
</dbReference>
<sequence length="476" mass="50124">MASAGSVGGEATLTPPSNLSANRTYRLQIVGRQNNNDNNLFTFNTGNPVTYNVSAELSLTSVAEFQAGSFIPRTSGFSQRGAGANSVSLDGVLQGSDNFLVAFPTANLIGPSGFTTTNILTPNNLTNNISAVGYADEFKVDIVNSTQSSNGGDLVVTVNTRTTNGLGANDDTRPYISVVNDSTGEILPGGQVFTFLNNGSTSVTIPEGIIDTLVQDGDSIRIKVAGFEANGPNIAGLDGDANLPYSLVVSSVNRNITVSERLSQAPGVPSVPETPSVEPLTLNSDNVQIAYVAYYGRPADPEGRDFWSDVLARENVVYSPRSGSGIDTLSPEALNLYNTFTNDFGNVDSQPEALEVFGGLNAAGIVNRIYRNAFNRNAEAEGLAFWTGKLNEGFPQAAIALEIALGAQATDIVALNNKIEGADLFTDNLISQGVINRYNGETARQIGRNFVSSIDQFSIPSALQGQVDTAINSLPA</sequence>
<dbReference type="Pfam" id="PF13946">
    <property type="entry name" value="DUF4214"/>
    <property type="match status" value="1"/>
</dbReference>
<accession>A0ABR9V1W8</accession>
<proteinExistence type="predicted"/>
<dbReference type="EMBL" id="JADEWC010000006">
    <property type="protein sequence ID" value="MBE9221891.1"/>
    <property type="molecule type" value="Genomic_DNA"/>
</dbReference>
<gene>
    <name evidence="2" type="ORF">IQ215_04195</name>
</gene>
<evidence type="ECO:0000259" key="1">
    <source>
        <dbReference type="Pfam" id="PF13946"/>
    </source>
</evidence>
<keyword evidence="3" id="KW-1185">Reference proteome</keyword>
<feature type="domain" description="DUF4214" evidence="1">
    <location>
        <begin position="364"/>
        <end position="404"/>
    </location>
</feature>
<dbReference type="RefSeq" id="WP_193800072.1">
    <property type="nucleotide sequence ID" value="NZ_JADEWC010000006.1"/>
</dbReference>
<evidence type="ECO:0000313" key="3">
    <source>
        <dbReference type="Proteomes" id="UP000654604"/>
    </source>
</evidence>
<organism evidence="2 3">
    <name type="scientific">Cyanobacterium stanieri LEGE 03274</name>
    <dbReference type="NCBI Taxonomy" id="1828756"/>
    <lineage>
        <taxon>Bacteria</taxon>
        <taxon>Bacillati</taxon>
        <taxon>Cyanobacteriota</taxon>
        <taxon>Cyanophyceae</taxon>
        <taxon>Oscillatoriophycideae</taxon>
        <taxon>Chroococcales</taxon>
        <taxon>Geminocystaceae</taxon>
        <taxon>Cyanobacterium</taxon>
    </lineage>
</organism>
<reference evidence="2 3" key="1">
    <citation type="submission" date="2020-10" db="EMBL/GenBank/DDBJ databases">
        <authorList>
            <person name="Castelo-Branco R."/>
            <person name="Eusebio N."/>
            <person name="Adriana R."/>
            <person name="Vieira A."/>
            <person name="Brugerolle De Fraissinette N."/>
            <person name="Rezende De Castro R."/>
            <person name="Schneider M.P."/>
            <person name="Vasconcelos V."/>
            <person name="Leao P.N."/>
        </authorList>
    </citation>
    <scope>NUCLEOTIDE SEQUENCE [LARGE SCALE GENOMIC DNA]</scope>
    <source>
        <strain evidence="2 3">LEGE 03274</strain>
    </source>
</reference>
<evidence type="ECO:0000313" key="2">
    <source>
        <dbReference type="EMBL" id="MBE9221891.1"/>
    </source>
</evidence>
<comment type="caution">
    <text evidence="2">The sequence shown here is derived from an EMBL/GenBank/DDBJ whole genome shotgun (WGS) entry which is preliminary data.</text>
</comment>
<protein>
    <submittedName>
        <fullName evidence="2">DUF4214 domain-containing protein</fullName>
    </submittedName>
</protein>
<name>A0ABR9V1W8_9CHRO</name>